<gene>
    <name evidence="2" type="ORF">ICC18_22115</name>
</gene>
<reference evidence="2" key="1">
    <citation type="submission" date="2020-09" db="EMBL/GenBank/DDBJ databases">
        <title>Draft Genome Sequence of Paenibacillus sp. WST5.</title>
        <authorList>
            <person name="Bao Z."/>
        </authorList>
    </citation>
    <scope>NUCLEOTIDE SEQUENCE</scope>
    <source>
        <strain evidence="2">WST5</strain>
    </source>
</reference>
<accession>A0A926KT38</accession>
<proteinExistence type="predicted"/>
<evidence type="ECO:0000256" key="1">
    <source>
        <dbReference type="SAM" id="Phobius"/>
    </source>
</evidence>
<evidence type="ECO:0000313" key="3">
    <source>
        <dbReference type="Proteomes" id="UP000650466"/>
    </source>
</evidence>
<keyword evidence="1" id="KW-0812">Transmembrane</keyword>
<evidence type="ECO:0000313" key="2">
    <source>
        <dbReference type="EMBL" id="MBD0382818.1"/>
    </source>
</evidence>
<dbReference type="AlphaFoldDB" id="A0A926KT38"/>
<name>A0A926KT38_9BACL</name>
<keyword evidence="1" id="KW-1133">Transmembrane helix</keyword>
<protein>
    <submittedName>
        <fullName evidence="2">Uncharacterized protein</fullName>
    </submittedName>
</protein>
<dbReference type="Proteomes" id="UP000650466">
    <property type="component" value="Unassembled WGS sequence"/>
</dbReference>
<sequence>MVNKVKIYLTIFFCIIILLINIGCSNNDADIRSLYATAEGKYTVHIIGEKSEREMATKFTEFWNSDSNIELIETIGLYDSQPKDVKLRKKLKLSEFPTIIICDTKGIVKKAKNLEEVYVYFELVKSTSNK</sequence>
<feature type="transmembrane region" description="Helical" evidence="1">
    <location>
        <begin position="6"/>
        <end position="24"/>
    </location>
</feature>
<organism evidence="2 3">
    <name type="scientific">Paenibacillus sedimenti</name>
    <dbReference type="NCBI Taxonomy" id="2770274"/>
    <lineage>
        <taxon>Bacteria</taxon>
        <taxon>Bacillati</taxon>
        <taxon>Bacillota</taxon>
        <taxon>Bacilli</taxon>
        <taxon>Bacillales</taxon>
        <taxon>Paenibacillaceae</taxon>
        <taxon>Paenibacillus</taxon>
    </lineage>
</organism>
<dbReference type="EMBL" id="JACVVD010000008">
    <property type="protein sequence ID" value="MBD0382818.1"/>
    <property type="molecule type" value="Genomic_DNA"/>
</dbReference>
<keyword evidence="1" id="KW-0472">Membrane</keyword>
<comment type="caution">
    <text evidence="2">The sequence shown here is derived from an EMBL/GenBank/DDBJ whole genome shotgun (WGS) entry which is preliminary data.</text>
</comment>
<keyword evidence="3" id="KW-1185">Reference proteome</keyword>